<feature type="transmembrane region" description="Helical" evidence="9">
    <location>
        <begin position="253"/>
        <end position="275"/>
    </location>
</feature>
<feature type="transmembrane region" description="Helical" evidence="9">
    <location>
        <begin position="220"/>
        <end position="238"/>
    </location>
</feature>
<dbReference type="PRINTS" id="PR01806">
    <property type="entry name" value="VIRFACTRMVIN"/>
</dbReference>
<feature type="transmembrane region" description="Helical" evidence="9">
    <location>
        <begin position="77"/>
        <end position="95"/>
    </location>
</feature>
<feature type="transmembrane region" description="Helical" evidence="9">
    <location>
        <begin position="296"/>
        <end position="318"/>
    </location>
</feature>
<dbReference type="AlphaFoldDB" id="A0A7W7CX54"/>
<keyword evidence="2" id="KW-1003">Cell membrane</keyword>
<comment type="subcellular location">
    <subcellularLocation>
        <location evidence="1">Cell membrane</location>
        <topology evidence="1">Multi-pass membrane protein</topology>
    </subcellularLocation>
</comment>
<feature type="region of interest" description="Disordered" evidence="8">
    <location>
        <begin position="1"/>
        <end position="25"/>
    </location>
</feature>
<feature type="transmembrane region" description="Helical" evidence="9">
    <location>
        <begin position="481"/>
        <end position="503"/>
    </location>
</feature>
<feature type="region of interest" description="Disordered" evidence="8">
    <location>
        <begin position="37"/>
        <end position="60"/>
    </location>
</feature>
<dbReference type="GO" id="GO:0015648">
    <property type="term" value="F:lipid-linked peptidoglycan transporter activity"/>
    <property type="evidence" value="ECO:0007669"/>
    <property type="project" value="TreeGrafter"/>
</dbReference>
<feature type="transmembrane region" description="Helical" evidence="9">
    <location>
        <begin position="380"/>
        <end position="398"/>
    </location>
</feature>
<protein>
    <submittedName>
        <fullName evidence="10">Putative peptidoglycan lipid II flippase</fullName>
    </submittedName>
</protein>
<dbReference type="NCBIfam" id="TIGR01695">
    <property type="entry name" value="murJ_mviN"/>
    <property type="match status" value="1"/>
</dbReference>
<feature type="transmembrane region" description="Helical" evidence="9">
    <location>
        <begin position="185"/>
        <end position="208"/>
    </location>
</feature>
<evidence type="ECO:0000256" key="6">
    <source>
        <dbReference type="ARBA" id="ARBA00022989"/>
    </source>
</evidence>
<keyword evidence="11" id="KW-1185">Reference proteome</keyword>
<dbReference type="GO" id="GO:0008360">
    <property type="term" value="P:regulation of cell shape"/>
    <property type="evidence" value="ECO:0007669"/>
    <property type="project" value="UniProtKB-KW"/>
</dbReference>
<evidence type="ECO:0000256" key="8">
    <source>
        <dbReference type="SAM" id="MobiDB-lite"/>
    </source>
</evidence>
<dbReference type="GO" id="GO:0005886">
    <property type="term" value="C:plasma membrane"/>
    <property type="evidence" value="ECO:0007669"/>
    <property type="project" value="UniProtKB-SubCell"/>
</dbReference>
<dbReference type="RefSeq" id="WP_184954366.1">
    <property type="nucleotide sequence ID" value="NZ_BOMC01000058.1"/>
</dbReference>
<dbReference type="PANTHER" id="PTHR47019:SF1">
    <property type="entry name" value="LIPID II FLIPPASE MURJ"/>
    <property type="match status" value="1"/>
</dbReference>
<keyword evidence="6 9" id="KW-1133">Transmembrane helix</keyword>
<keyword evidence="4" id="KW-0133">Cell shape</keyword>
<feature type="transmembrane region" description="Helical" evidence="9">
    <location>
        <begin position="338"/>
        <end position="359"/>
    </location>
</feature>
<feature type="transmembrane region" description="Helical" evidence="9">
    <location>
        <begin position="107"/>
        <end position="126"/>
    </location>
</feature>
<evidence type="ECO:0000256" key="5">
    <source>
        <dbReference type="ARBA" id="ARBA00022984"/>
    </source>
</evidence>
<accession>A0A7W7CX54</accession>
<keyword evidence="3 9" id="KW-0812">Transmembrane</keyword>
<keyword evidence="5" id="KW-0573">Peptidoglycan synthesis</keyword>
<dbReference type="EMBL" id="JACHMF010000001">
    <property type="protein sequence ID" value="MBB4696109.1"/>
    <property type="molecule type" value="Genomic_DNA"/>
</dbReference>
<dbReference type="Proteomes" id="UP000542742">
    <property type="component" value="Unassembled WGS sequence"/>
</dbReference>
<dbReference type="GO" id="GO:0034204">
    <property type="term" value="P:lipid translocation"/>
    <property type="evidence" value="ECO:0007669"/>
    <property type="project" value="TreeGrafter"/>
</dbReference>
<dbReference type="InterPro" id="IPR004268">
    <property type="entry name" value="MurJ"/>
</dbReference>
<evidence type="ECO:0000256" key="4">
    <source>
        <dbReference type="ARBA" id="ARBA00022960"/>
    </source>
</evidence>
<gene>
    <name evidence="10" type="ORF">BKA14_006257</name>
</gene>
<evidence type="ECO:0000256" key="3">
    <source>
        <dbReference type="ARBA" id="ARBA00022692"/>
    </source>
</evidence>
<evidence type="ECO:0000256" key="9">
    <source>
        <dbReference type="SAM" id="Phobius"/>
    </source>
</evidence>
<evidence type="ECO:0000313" key="11">
    <source>
        <dbReference type="Proteomes" id="UP000542742"/>
    </source>
</evidence>
<feature type="transmembrane region" description="Helical" evidence="9">
    <location>
        <begin position="146"/>
        <end position="165"/>
    </location>
</feature>
<evidence type="ECO:0000313" key="10">
    <source>
        <dbReference type="EMBL" id="MBB4696109.1"/>
    </source>
</evidence>
<proteinExistence type="predicted"/>
<comment type="caution">
    <text evidence="10">The sequence shown here is derived from an EMBL/GenBank/DDBJ whole genome shotgun (WGS) entry which is preliminary data.</text>
</comment>
<evidence type="ECO:0000256" key="2">
    <source>
        <dbReference type="ARBA" id="ARBA00022475"/>
    </source>
</evidence>
<feature type="transmembrane region" description="Helical" evidence="9">
    <location>
        <begin position="422"/>
        <end position="445"/>
    </location>
</feature>
<dbReference type="CDD" id="cd13123">
    <property type="entry name" value="MATE_MurJ_like"/>
    <property type="match status" value="1"/>
</dbReference>
<organism evidence="10 11">
    <name type="scientific">Paractinoplanes abujensis</name>
    <dbReference type="NCBI Taxonomy" id="882441"/>
    <lineage>
        <taxon>Bacteria</taxon>
        <taxon>Bacillati</taxon>
        <taxon>Actinomycetota</taxon>
        <taxon>Actinomycetes</taxon>
        <taxon>Micromonosporales</taxon>
        <taxon>Micromonosporaceae</taxon>
        <taxon>Paractinoplanes</taxon>
    </lineage>
</organism>
<dbReference type="GO" id="GO:0009252">
    <property type="term" value="P:peptidoglycan biosynthetic process"/>
    <property type="evidence" value="ECO:0007669"/>
    <property type="project" value="UniProtKB-KW"/>
</dbReference>
<feature type="transmembrane region" description="Helical" evidence="9">
    <location>
        <begin position="515"/>
        <end position="540"/>
    </location>
</feature>
<dbReference type="PANTHER" id="PTHR47019">
    <property type="entry name" value="LIPID II FLIPPASE MURJ"/>
    <property type="match status" value="1"/>
</dbReference>
<dbReference type="Pfam" id="PF03023">
    <property type="entry name" value="MurJ"/>
    <property type="match status" value="1"/>
</dbReference>
<evidence type="ECO:0000256" key="1">
    <source>
        <dbReference type="ARBA" id="ARBA00004651"/>
    </source>
</evidence>
<feature type="transmembrane region" description="Helical" evidence="9">
    <location>
        <begin position="452"/>
        <end position="475"/>
    </location>
</feature>
<keyword evidence="7 9" id="KW-0472">Membrane</keyword>
<dbReference type="InterPro" id="IPR051050">
    <property type="entry name" value="Lipid_II_flippase_MurJ/MviN"/>
</dbReference>
<name>A0A7W7CX54_9ACTN</name>
<reference evidence="10 11" key="1">
    <citation type="submission" date="2020-08" db="EMBL/GenBank/DDBJ databases">
        <title>Sequencing the genomes of 1000 actinobacteria strains.</title>
        <authorList>
            <person name="Klenk H.-P."/>
        </authorList>
    </citation>
    <scope>NUCLEOTIDE SEQUENCE [LARGE SCALE GENOMIC DNA]</scope>
    <source>
        <strain evidence="10 11">DSM 45518</strain>
    </source>
</reference>
<feature type="transmembrane region" description="Helical" evidence="9">
    <location>
        <begin position="552"/>
        <end position="577"/>
    </location>
</feature>
<evidence type="ECO:0000256" key="7">
    <source>
        <dbReference type="ARBA" id="ARBA00023136"/>
    </source>
</evidence>
<sequence length="592" mass="61320">MNGGLYRSAHATPDGQPPRPEDGVTVISVDSQLGHTAAVEDQALPPEEVPPGDVSSDDGGTAGNSAIMAIGSLVSRIIGFVRNALIGMTLGYGIGDAYTSAQFLPGQIYELLLGGILSSVLIPLLVRRRKADRDGGLEFTRKLLTFAVVSLGVATVLVVVAAPLITAIQSDDKTSPAYRDLVTHFAYLILPIIFFTGLSALIGAVLNVRGHFAAPMWAPILNNVVVIAVCGIFIVTFGPTEGLRPEDMSDGRILLIGLGTLLGMVVQAIGLLPALRKVGFSWKWRWDPRSLGLREIGGLAGWMLLYVGANQIAIFAVVRILNGVAGKNSASVLAFNNVFLLTMMAHGIIGVSVMTALLPKMSAAAAEGRFSEVSADLSRGIKLTVAALAPIAVVYGVLGKPIAVTLFEGGAFSHDAALDTGAVLVVAAFAVLPLSVSYLCTYAFYSLQGNRTAALINLPVVAVRIAGYFVLAGVLGASLSAAGMTAANAFSYLVSALISLAVLRRKIGRLNLGSVAVSLIKVLVAAAIAAALGLLVVRFMPGAGAPSGRGEAILQLLAGGAVILIAYLGAATVLRVAEVSQVIGMVRRKIGR</sequence>